<keyword evidence="1" id="KW-0732">Signal</keyword>
<feature type="chain" id="PRO_5011773210" evidence="1">
    <location>
        <begin position="30"/>
        <end position="361"/>
    </location>
</feature>
<gene>
    <name evidence="3" type="ORF">SAMN05216175_10738</name>
</gene>
<feature type="domain" description="Peptidoglycan binding-like" evidence="2">
    <location>
        <begin position="305"/>
        <end position="357"/>
    </location>
</feature>
<dbReference type="InterPro" id="IPR002477">
    <property type="entry name" value="Peptidoglycan-bd-like"/>
</dbReference>
<dbReference type="EMBL" id="FOOU01000007">
    <property type="protein sequence ID" value="SFG45936.1"/>
    <property type="molecule type" value="Genomic_DNA"/>
</dbReference>
<reference evidence="4" key="1">
    <citation type="submission" date="2016-10" db="EMBL/GenBank/DDBJ databases">
        <authorList>
            <person name="Varghese N."/>
            <person name="Submissions S."/>
        </authorList>
    </citation>
    <scope>NUCLEOTIDE SEQUENCE [LARGE SCALE GENOMIC DNA]</scope>
    <source>
        <strain evidence="4">CGMCC 1.10971</strain>
    </source>
</reference>
<dbReference type="Pfam" id="PF01471">
    <property type="entry name" value="PG_binding_1"/>
    <property type="match status" value="1"/>
</dbReference>
<dbReference type="Gene3D" id="1.10.101.10">
    <property type="entry name" value="PGBD-like superfamily/PGBD"/>
    <property type="match status" value="1"/>
</dbReference>
<proteinExistence type="predicted"/>
<organism evidence="3 4">
    <name type="scientific">Neptunomonas qingdaonensis</name>
    <dbReference type="NCBI Taxonomy" id="1045558"/>
    <lineage>
        <taxon>Bacteria</taxon>
        <taxon>Pseudomonadati</taxon>
        <taxon>Pseudomonadota</taxon>
        <taxon>Gammaproteobacteria</taxon>
        <taxon>Oceanospirillales</taxon>
        <taxon>Oceanospirillaceae</taxon>
        <taxon>Neptunomonas</taxon>
    </lineage>
</organism>
<dbReference type="InterPro" id="IPR036366">
    <property type="entry name" value="PGBDSf"/>
</dbReference>
<dbReference type="AlphaFoldDB" id="A0A1I2S7C8"/>
<evidence type="ECO:0000259" key="2">
    <source>
        <dbReference type="Pfam" id="PF01471"/>
    </source>
</evidence>
<dbReference type="PROSITE" id="PS51257">
    <property type="entry name" value="PROKAR_LIPOPROTEIN"/>
    <property type="match status" value="1"/>
</dbReference>
<dbReference type="SUPFAM" id="SSF47090">
    <property type="entry name" value="PGBD-like"/>
    <property type="match status" value="1"/>
</dbReference>
<name>A0A1I2S7C8_9GAMM</name>
<dbReference type="Proteomes" id="UP000198623">
    <property type="component" value="Unassembled WGS sequence"/>
</dbReference>
<protein>
    <submittedName>
        <fullName evidence="3">Putative peptidoglycan binding domain-containing protein</fullName>
    </submittedName>
</protein>
<dbReference type="InterPro" id="IPR036365">
    <property type="entry name" value="PGBD-like_sf"/>
</dbReference>
<feature type="signal peptide" evidence="1">
    <location>
        <begin position="1"/>
        <end position="29"/>
    </location>
</feature>
<evidence type="ECO:0000313" key="4">
    <source>
        <dbReference type="Proteomes" id="UP000198623"/>
    </source>
</evidence>
<evidence type="ECO:0000313" key="3">
    <source>
        <dbReference type="EMBL" id="SFG45936.1"/>
    </source>
</evidence>
<accession>A0A1I2S7C8</accession>
<dbReference type="RefSeq" id="WP_232349161.1">
    <property type="nucleotide sequence ID" value="NZ_FOOU01000007.1"/>
</dbReference>
<evidence type="ECO:0000256" key="1">
    <source>
        <dbReference type="SAM" id="SignalP"/>
    </source>
</evidence>
<sequence length="361" mass="39563">MKKQIFTFTVSAMAIAVLSGCSATNNNSAQTDIKNSSEYRALQQELATVRNAQGDTSQLESEIARLTRESQTTSLLPPNPQPGECYARVVVPAKYAMKSETVQVRDAGQRIKTSAPEYGYAEQRVLVKEAYERLEVIPATYKNVSESMVVAEASEKLIRVPAKYKTVTEKILVRPAHTEWKKGTGPIQKVDAGTGEIMCLVEVPAQYKTVTKTVLVEPETVRTVAIPGKTQTITRRVVDKPATTRKIVVPAEYKTVKVRKLIKPAQQQAIAIPAEFKTVEKRAKISDAYLEWRSILCETNTKPSLISDLQRALKAKGYNPGSIDGILGKGTMEAVNAYQKANGMASGQLTMNTLKSLGIAI</sequence>
<keyword evidence="4" id="KW-1185">Reference proteome</keyword>
<dbReference type="STRING" id="1045558.SAMN05216175_10738"/>